<evidence type="ECO:0000313" key="14">
    <source>
        <dbReference type="Proteomes" id="UP000465241"/>
    </source>
</evidence>
<dbReference type="InterPro" id="IPR036259">
    <property type="entry name" value="MFS_trans_sf"/>
</dbReference>
<evidence type="ECO:0000256" key="9">
    <source>
        <dbReference type="ARBA" id="ARBA00037295"/>
    </source>
</evidence>
<feature type="transmembrane region" description="Helical" evidence="11">
    <location>
        <begin position="336"/>
        <end position="356"/>
    </location>
</feature>
<evidence type="ECO:0000256" key="3">
    <source>
        <dbReference type="ARBA" id="ARBA00022448"/>
    </source>
</evidence>
<feature type="transmembrane region" description="Helical" evidence="11">
    <location>
        <begin position="89"/>
        <end position="107"/>
    </location>
</feature>
<evidence type="ECO:0000259" key="12">
    <source>
        <dbReference type="PROSITE" id="PS50850"/>
    </source>
</evidence>
<dbReference type="InterPro" id="IPR011701">
    <property type="entry name" value="MFS"/>
</dbReference>
<protein>
    <recommendedName>
        <fullName evidence="10">Putative proline/betaine transporter</fullName>
    </recommendedName>
</protein>
<dbReference type="GO" id="GO:0005886">
    <property type="term" value="C:plasma membrane"/>
    <property type="evidence" value="ECO:0007669"/>
    <property type="project" value="UniProtKB-SubCell"/>
</dbReference>
<evidence type="ECO:0000256" key="4">
    <source>
        <dbReference type="ARBA" id="ARBA00022475"/>
    </source>
</evidence>
<evidence type="ECO:0000256" key="2">
    <source>
        <dbReference type="ARBA" id="ARBA00008240"/>
    </source>
</evidence>
<keyword evidence="5 11" id="KW-0812">Transmembrane</keyword>
<comment type="subcellular location">
    <subcellularLocation>
        <location evidence="1">Cell membrane</location>
        <topology evidence="1">Multi-pass membrane protein</topology>
    </subcellularLocation>
</comment>
<dbReference type="Proteomes" id="UP000465241">
    <property type="component" value="Unassembled WGS sequence"/>
</dbReference>
<feature type="transmembrane region" description="Helical" evidence="11">
    <location>
        <begin position="402"/>
        <end position="424"/>
    </location>
</feature>
<organism evidence="13 14">
    <name type="scientific">Mycolicibacterium murale</name>
    <dbReference type="NCBI Taxonomy" id="182220"/>
    <lineage>
        <taxon>Bacteria</taxon>
        <taxon>Bacillati</taxon>
        <taxon>Actinomycetota</taxon>
        <taxon>Actinomycetes</taxon>
        <taxon>Mycobacteriales</taxon>
        <taxon>Mycobacteriaceae</taxon>
        <taxon>Mycolicibacterium</taxon>
    </lineage>
</organism>
<dbReference type="FunFam" id="1.20.1250.20:FF:000001">
    <property type="entry name" value="Dicarboxylate MFS transporter"/>
    <property type="match status" value="1"/>
</dbReference>
<dbReference type="PANTHER" id="PTHR43045">
    <property type="entry name" value="SHIKIMATE TRANSPORTER"/>
    <property type="match status" value="1"/>
</dbReference>
<evidence type="ECO:0000256" key="1">
    <source>
        <dbReference type="ARBA" id="ARBA00004651"/>
    </source>
</evidence>
<keyword evidence="6" id="KW-0769">Symport</keyword>
<feature type="transmembrane region" description="Helical" evidence="11">
    <location>
        <begin position="282"/>
        <end position="304"/>
    </location>
</feature>
<comment type="similarity">
    <text evidence="2">Belongs to the major facilitator superfamily. Metabolite:H+ Symporter (MHS) family (TC 2.A.1.6) family.</text>
</comment>
<feature type="domain" description="Major facilitator superfamily (MFS) profile" evidence="12">
    <location>
        <begin position="16"/>
        <end position="426"/>
    </location>
</feature>
<feature type="transmembrane region" description="Helical" evidence="11">
    <location>
        <begin position="53"/>
        <end position="77"/>
    </location>
</feature>
<dbReference type="PROSITE" id="PS50850">
    <property type="entry name" value="MFS"/>
    <property type="match status" value="1"/>
</dbReference>
<keyword evidence="7 11" id="KW-1133">Transmembrane helix</keyword>
<feature type="transmembrane region" description="Helical" evidence="11">
    <location>
        <begin position="242"/>
        <end position="262"/>
    </location>
</feature>
<feature type="transmembrane region" description="Helical" evidence="11">
    <location>
        <begin position="377"/>
        <end position="396"/>
    </location>
</feature>
<dbReference type="Gene3D" id="1.20.1250.20">
    <property type="entry name" value="MFS general substrate transporter like domains"/>
    <property type="match status" value="2"/>
</dbReference>
<feature type="transmembrane region" description="Helical" evidence="11">
    <location>
        <begin position="189"/>
        <end position="208"/>
    </location>
</feature>
<dbReference type="RefSeq" id="WP_220100420.1">
    <property type="nucleotide sequence ID" value="NZ_BAAAMC010000012.1"/>
</dbReference>
<reference evidence="13 14" key="1">
    <citation type="journal article" date="2019" name="Emerg. Microbes Infect.">
        <title>Comprehensive subspecies identification of 175 nontuberculous mycobacteria species based on 7547 genomic profiles.</title>
        <authorList>
            <person name="Matsumoto Y."/>
            <person name="Kinjo T."/>
            <person name="Motooka D."/>
            <person name="Nabeya D."/>
            <person name="Jung N."/>
            <person name="Uechi K."/>
            <person name="Horii T."/>
            <person name="Iida T."/>
            <person name="Fujita J."/>
            <person name="Nakamura S."/>
        </authorList>
    </citation>
    <scope>NUCLEOTIDE SEQUENCE [LARGE SCALE GENOMIC DNA]</scope>
    <source>
        <strain evidence="13 14">JCM 13392</strain>
    </source>
</reference>
<feature type="transmembrane region" description="Helical" evidence="11">
    <location>
        <begin position="119"/>
        <end position="144"/>
    </location>
</feature>
<evidence type="ECO:0000256" key="6">
    <source>
        <dbReference type="ARBA" id="ARBA00022847"/>
    </source>
</evidence>
<dbReference type="GO" id="GO:0015293">
    <property type="term" value="F:symporter activity"/>
    <property type="evidence" value="ECO:0007669"/>
    <property type="project" value="UniProtKB-KW"/>
</dbReference>
<feature type="transmembrane region" description="Helical" evidence="11">
    <location>
        <begin position="311"/>
        <end position="330"/>
    </location>
</feature>
<keyword evidence="14" id="KW-1185">Reference proteome</keyword>
<dbReference type="SUPFAM" id="SSF103473">
    <property type="entry name" value="MFS general substrate transporter"/>
    <property type="match status" value="1"/>
</dbReference>
<keyword evidence="4" id="KW-1003">Cell membrane</keyword>
<dbReference type="AlphaFoldDB" id="A0A7I9WJ22"/>
<evidence type="ECO:0000256" key="5">
    <source>
        <dbReference type="ARBA" id="ARBA00022692"/>
    </source>
</evidence>
<name>A0A7I9WJ22_9MYCO</name>
<evidence type="ECO:0000256" key="11">
    <source>
        <dbReference type="SAM" id="Phobius"/>
    </source>
</evidence>
<comment type="function">
    <text evidence="9">May be a proton symporter involved in the uptake of osmolytes such as proline and glycine betaine.</text>
</comment>
<comment type="caution">
    <text evidence="13">The sequence shown here is derived from an EMBL/GenBank/DDBJ whole genome shotgun (WGS) entry which is preliminary data.</text>
</comment>
<dbReference type="EMBL" id="BLKT01000003">
    <property type="protein sequence ID" value="GFG57653.1"/>
    <property type="molecule type" value="Genomic_DNA"/>
</dbReference>
<dbReference type="InterPro" id="IPR020846">
    <property type="entry name" value="MFS_dom"/>
</dbReference>
<sequence length="439" mass="46095">MSSAHATREPLTMRRVASAAVVGTAIEWYDFFIYAQAAALVLNGIFFPTVSPLMGVLLAFATLGVGFVARPVGAVVFGHFGDRIGRKKTLVVTLLMMGTATFVIGLLPGYEQIGYAAPVLLVLCRLAQGLAVGGEWGGAALIGIEHAPADKKTLYGSFAQLGSPIGLLLATSVTLGTSAIAGTEAYEAWAWRIPFLLSIVLIPIGYLIRSRVHESSEFEEAVSKRDTAKTSVPLVEVFRRHFVQLLLGLGAFTAVFLTYYLMTSFMLVYATEELGLSNSVSLPANVIGAVVQGVMIVIAANAANRLGSRRIAIFSAIGLLVWAFPSFYVASLVPPVGLYLAVGVSMIFIGASYSVLAADVAQLFDTEVRYTGASLSYHFAAVIGGGLGPIVATAILDGSGGSVFWIAIMTAVAAVAMAISCVAMKKYVPATPALAHKSV</sequence>
<accession>A0A7I9WJ22</accession>
<gene>
    <name evidence="13" type="ORF">MMUR_17890</name>
</gene>
<dbReference type="PANTHER" id="PTHR43045:SF1">
    <property type="entry name" value="SHIKIMATE TRANSPORTER"/>
    <property type="match status" value="1"/>
</dbReference>
<keyword evidence="8 11" id="KW-0472">Membrane</keyword>
<proteinExistence type="inferred from homology"/>
<evidence type="ECO:0000256" key="8">
    <source>
        <dbReference type="ARBA" id="ARBA00023136"/>
    </source>
</evidence>
<dbReference type="Pfam" id="PF07690">
    <property type="entry name" value="MFS_1"/>
    <property type="match status" value="1"/>
</dbReference>
<dbReference type="CDD" id="cd17369">
    <property type="entry name" value="MFS_ShiA_like"/>
    <property type="match status" value="1"/>
</dbReference>
<evidence type="ECO:0000256" key="10">
    <source>
        <dbReference type="ARBA" id="ARBA00039918"/>
    </source>
</evidence>
<keyword evidence="3" id="KW-0813">Transport</keyword>
<feature type="transmembrane region" description="Helical" evidence="11">
    <location>
        <begin position="21"/>
        <end position="47"/>
    </location>
</feature>
<evidence type="ECO:0000313" key="13">
    <source>
        <dbReference type="EMBL" id="GFG57653.1"/>
    </source>
</evidence>
<evidence type="ECO:0000256" key="7">
    <source>
        <dbReference type="ARBA" id="ARBA00022989"/>
    </source>
</evidence>
<feature type="transmembrane region" description="Helical" evidence="11">
    <location>
        <begin position="165"/>
        <end position="183"/>
    </location>
</feature>